<keyword evidence="1" id="KW-1133">Transmembrane helix</keyword>
<name>A0ABT1XM04_9SPHN</name>
<keyword evidence="1" id="KW-0812">Transmembrane</keyword>
<gene>
    <name evidence="2" type="ORF">NSO95_01890</name>
</gene>
<dbReference type="RefSeq" id="WP_257594444.1">
    <property type="nucleotide sequence ID" value="NZ_JANKHH010000001.1"/>
</dbReference>
<evidence type="ECO:0000313" key="3">
    <source>
        <dbReference type="Proteomes" id="UP001206067"/>
    </source>
</evidence>
<evidence type="ECO:0000256" key="1">
    <source>
        <dbReference type="SAM" id="Phobius"/>
    </source>
</evidence>
<feature type="transmembrane region" description="Helical" evidence="1">
    <location>
        <begin position="44"/>
        <end position="77"/>
    </location>
</feature>
<proteinExistence type="predicted"/>
<keyword evidence="3" id="KW-1185">Reference proteome</keyword>
<reference evidence="2 3" key="1">
    <citation type="submission" date="2022-08" db="EMBL/GenBank/DDBJ databases">
        <title>Polyphasic taxonomy analysis of Qipengyuania sp.RS5-5.</title>
        <authorList>
            <person name="Xamxidin M."/>
            <person name="Wu M."/>
        </authorList>
    </citation>
    <scope>NUCLEOTIDE SEQUENCE [LARGE SCALE GENOMIC DNA]</scope>
    <source>
        <strain evidence="2 3">RS5-5</strain>
    </source>
</reference>
<accession>A0ABT1XM04</accession>
<sequence>MTDQLPFHVPERLWVDRDPQDEPDRSPKRFAPYPVWSWARIVGLLGYCCFPLAILSIAVGWLVPGFVLLALCLIIVLPRPYDSYTALLPELVGGMLGSRYCPACGQSIFDRAPPNGYMADHERGSWWPHRRCANCGHDLKVRTID</sequence>
<dbReference type="Proteomes" id="UP001206067">
    <property type="component" value="Unassembled WGS sequence"/>
</dbReference>
<evidence type="ECO:0000313" key="2">
    <source>
        <dbReference type="EMBL" id="MCR2832686.1"/>
    </source>
</evidence>
<dbReference type="EMBL" id="JANKHH010000001">
    <property type="protein sequence ID" value="MCR2832686.1"/>
    <property type="molecule type" value="Genomic_DNA"/>
</dbReference>
<comment type="caution">
    <text evidence="2">The sequence shown here is derived from an EMBL/GenBank/DDBJ whole genome shotgun (WGS) entry which is preliminary data.</text>
</comment>
<protein>
    <submittedName>
        <fullName evidence="2">Uncharacterized protein</fullName>
    </submittedName>
</protein>
<keyword evidence="1" id="KW-0472">Membrane</keyword>
<organism evidence="2 3">
    <name type="scientific">Parerythrobacter lacustris</name>
    <dbReference type="NCBI Taxonomy" id="2969984"/>
    <lineage>
        <taxon>Bacteria</taxon>
        <taxon>Pseudomonadati</taxon>
        <taxon>Pseudomonadota</taxon>
        <taxon>Alphaproteobacteria</taxon>
        <taxon>Sphingomonadales</taxon>
        <taxon>Erythrobacteraceae</taxon>
        <taxon>Parerythrobacter</taxon>
    </lineage>
</organism>